<accession>A0ACB8AVS3</accession>
<gene>
    <name evidence="1" type="ORF">BV22DRAFT_1135542</name>
</gene>
<comment type="caution">
    <text evidence="1">The sequence shown here is derived from an EMBL/GenBank/DDBJ whole genome shotgun (WGS) entry which is preliminary data.</text>
</comment>
<dbReference type="EMBL" id="MU267147">
    <property type="protein sequence ID" value="KAH7917274.1"/>
    <property type="molecule type" value="Genomic_DNA"/>
</dbReference>
<protein>
    <submittedName>
        <fullName evidence="1">Uncharacterized protein</fullName>
    </submittedName>
</protein>
<evidence type="ECO:0000313" key="1">
    <source>
        <dbReference type="EMBL" id="KAH7917274.1"/>
    </source>
</evidence>
<sequence>MHRVIPDSHAPAVTISGDSTSLRNVNYESRMVELKARSYGQGDSASHKRCARVVSVASSANHTHESQIEGWKEEISHLSSTFSQSPLAQRTELSLDVNEFLIKLKGMHSDHASNQKKTYRLWQEWKHRVICASYGFDRIEKMKLDATNELCSMLLQATAEVIIQVGGTEKWDSMDIASRQPHITEMMEGLAYTIGAGIVASLPEDERRSVELGNVAMMKWWAENGIPPPELLANKDNAATIQLAEIVDASAAAVKRAFEVSSRGGVKAANLAGAIFNHKDDKKGQQDTHRFFFMQVKGKVKNALKKFPDTSNTRYHSHCDAATELIKYLDHYLEFLDFIRDNKTNPQLNHMEENLAKALRDAATLTELAVLTLYSQAVTKPYMRMVCAPGTDDLNILNLGSLPEDLKCHIATVITSPSLLLSGEPQSYLSATFDKQPWDDPLAVQTVIEMYKVGKLPHLENVLIAFLKGAHETWQRFTEEFAAGGLIATSSAEECELAAMPTTNDANEGMLGTLRRSSREKPSLTVGHFSDQAAFFRNDTQEFMDDIFIDEDHAHLRKEARMVDASGIERQRRDALIEHGKKVAKETRQKAEDRRTSQAKIDAHFSQLNIITDRTTINKMLVEALKDQLELHRRLDVEKTIPLKSHLKTKKERLHVLLLVIDRYEARKRGET</sequence>
<proteinExistence type="predicted"/>
<keyword evidence="2" id="KW-1185">Reference proteome</keyword>
<dbReference type="Proteomes" id="UP000790709">
    <property type="component" value="Unassembled WGS sequence"/>
</dbReference>
<name>A0ACB8AVS3_9AGAM</name>
<organism evidence="1 2">
    <name type="scientific">Leucogyrophana mollusca</name>
    <dbReference type="NCBI Taxonomy" id="85980"/>
    <lineage>
        <taxon>Eukaryota</taxon>
        <taxon>Fungi</taxon>
        <taxon>Dikarya</taxon>
        <taxon>Basidiomycota</taxon>
        <taxon>Agaricomycotina</taxon>
        <taxon>Agaricomycetes</taxon>
        <taxon>Agaricomycetidae</taxon>
        <taxon>Boletales</taxon>
        <taxon>Boletales incertae sedis</taxon>
        <taxon>Leucogyrophana</taxon>
    </lineage>
</organism>
<reference evidence="1" key="1">
    <citation type="journal article" date="2021" name="New Phytol.">
        <title>Evolutionary innovations through gain and loss of genes in the ectomycorrhizal Boletales.</title>
        <authorList>
            <person name="Wu G."/>
            <person name="Miyauchi S."/>
            <person name="Morin E."/>
            <person name="Kuo A."/>
            <person name="Drula E."/>
            <person name="Varga T."/>
            <person name="Kohler A."/>
            <person name="Feng B."/>
            <person name="Cao Y."/>
            <person name="Lipzen A."/>
            <person name="Daum C."/>
            <person name="Hundley H."/>
            <person name="Pangilinan J."/>
            <person name="Johnson J."/>
            <person name="Barry K."/>
            <person name="LaButti K."/>
            <person name="Ng V."/>
            <person name="Ahrendt S."/>
            <person name="Min B."/>
            <person name="Choi I.G."/>
            <person name="Park H."/>
            <person name="Plett J.M."/>
            <person name="Magnuson J."/>
            <person name="Spatafora J.W."/>
            <person name="Nagy L.G."/>
            <person name="Henrissat B."/>
            <person name="Grigoriev I.V."/>
            <person name="Yang Z.L."/>
            <person name="Xu J."/>
            <person name="Martin F.M."/>
        </authorList>
    </citation>
    <scope>NUCLEOTIDE SEQUENCE</scope>
    <source>
        <strain evidence="1">KUC20120723A-06</strain>
    </source>
</reference>
<evidence type="ECO:0000313" key="2">
    <source>
        <dbReference type="Proteomes" id="UP000790709"/>
    </source>
</evidence>